<evidence type="ECO:0000256" key="1">
    <source>
        <dbReference type="ARBA" id="ARBA00022603"/>
    </source>
</evidence>
<keyword evidence="6" id="KW-1185">Reference proteome</keyword>
<dbReference type="InterPro" id="IPR020598">
    <property type="entry name" value="rRNA_Ade_methylase_Trfase_N"/>
</dbReference>
<keyword evidence="3" id="KW-0949">S-adenosyl-L-methionine</keyword>
<dbReference type="SMART" id="SM00650">
    <property type="entry name" value="rADc"/>
    <property type="match status" value="1"/>
</dbReference>
<keyword evidence="1" id="KW-0489">Methyltransferase</keyword>
<dbReference type="InterPro" id="IPR020596">
    <property type="entry name" value="rRNA_Ade_Mease_Trfase_CS"/>
</dbReference>
<reference evidence="6" key="1">
    <citation type="submission" date="2023-08" db="EMBL/GenBank/DDBJ databases">
        <title>Rhodospirillaceae gen. nov., a novel taxon isolated from the Yangtze River Yuezi River estuary sludge.</title>
        <authorList>
            <person name="Ruan L."/>
        </authorList>
    </citation>
    <scope>NUCLEOTIDE SEQUENCE [LARGE SCALE GENOMIC DNA]</scope>
    <source>
        <strain evidence="6">R-7</strain>
    </source>
</reference>
<protein>
    <submittedName>
        <fullName evidence="5">Ribose ABC transporter permease</fullName>
    </submittedName>
</protein>
<proteinExistence type="predicted"/>
<dbReference type="InterPro" id="IPR029063">
    <property type="entry name" value="SAM-dependent_MTases_sf"/>
</dbReference>
<keyword evidence="2" id="KW-0808">Transferase</keyword>
<dbReference type="Proteomes" id="UP001230156">
    <property type="component" value="Unassembled WGS sequence"/>
</dbReference>
<dbReference type="SUPFAM" id="SSF53335">
    <property type="entry name" value="S-adenosyl-L-methionine-dependent methyltransferases"/>
    <property type="match status" value="1"/>
</dbReference>
<evidence type="ECO:0000313" key="5">
    <source>
        <dbReference type="EMBL" id="MDQ7249312.1"/>
    </source>
</evidence>
<organism evidence="5 6">
    <name type="scientific">Dongia sedimenti</name>
    <dbReference type="NCBI Taxonomy" id="3064282"/>
    <lineage>
        <taxon>Bacteria</taxon>
        <taxon>Pseudomonadati</taxon>
        <taxon>Pseudomonadota</taxon>
        <taxon>Alphaproteobacteria</taxon>
        <taxon>Rhodospirillales</taxon>
        <taxon>Dongiaceae</taxon>
        <taxon>Dongia</taxon>
    </lineage>
</organism>
<dbReference type="CDD" id="cd02440">
    <property type="entry name" value="AdoMet_MTases"/>
    <property type="match status" value="1"/>
</dbReference>
<dbReference type="Gene3D" id="3.40.50.150">
    <property type="entry name" value="Vaccinia Virus protein VP39"/>
    <property type="match status" value="1"/>
</dbReference>
<evidence type="ECO:0000313" key="6">
    <source>
        <dbReference type="Proteomes" id="UP001230156"/>
    </source>
</evidence>
<evidence type="ECO:0000256" key="2">
    <source>
        <dbReference type="ARBA" id="ARBA00022679"/>
    </source>
</evidence>
<comment type="caution">
    <text evidence="5">The sequence shown here is derived from an EMBL/GenBank/DDBJ whole genome shotgun (WGS) entry which is preliminary data.</text>
</comment>
<dbReference type="PROSITE" id="PS01131">
    <property type="entry name" value="RRNA_A_DIMETH"/>
    <property type="match status" value="1"/>
</dbReference>
<dbReference type="EMBL" id="JAUYVI010000005">
    <property type="protein sequence ID" value="MDQ7249312.1"/>
    <property type="molecule type" value="Genomic_DNA"/>
</dbReference>
<sequence length="195" mass="21523">MLSESRLLLKLWLKNPLKIGAVAASSPELAAAMARHIPLGTDGYVVELGGGTGPVTRAILDTGVPPDRLIVVERDPVLHRHLAQRYPNVRVLQGDAMHLQQLLRREGIHPVKAIVSSLPLLSMKKAIQHRIGAQAFSVLEPGAPFIQFTYGFFSPLNRRLLGVHGTVEDRVLQNLPPASVWLYRKSRRHHQAEAA</sequence>
<evidence type="ECO:0000259" key="4">
    <source>
        <dbReference type="SMART" id="SM00650"/>
    </source>
</evidence>
<feature type="domain" description="Ribosomal RNA adenine methylase transferase N-terminal" evidence="4">
    <location>
        <begin position="29"/>
        <end position="143"/>
    </location>
</feature>
<accession>A0ABU0YQ36</accession>
<dbReference type="RefSeq" id="WP_379957163.1">
    <property type="nucleotide sequence ID" value="NZ_JAUYVI010000005.1"/>
</dbReference>
<evidence type="ECO:0000256" key="3">
    <source>
        <dbReference type="ARBA" id="ARBA00022691"/>
    </source>
</evidence>
<name>A0ABU0YQ36_9PROT</name>
<gene>
    <name evidence="5" type="ORF">Q8A70_16615</name>
</gene>